<feature type="chain" id="PRO_5044891674" description="RxLR effector protein" evidence="2">
    <location>
        <begin position="21"/>
        <end position="128"/>
    </location>
</feature>
<feature type="compositionally biased region" description="Low complexity" evidence="1">
    <location>
        <begin position="32"/>
        <end position="44"/>
    </location>
</feature>
<proteinExistence type="predicted"/>
<reference evidence="3 4" key="1">
    <citation type="submission" date="2024-09" db="EMBL/GenBank/DDBJ databases">
        <title>Genome sequencing and assembly of Phytophthora oleae, isolate VK10A, causative agent of rot of olive drupes.</title>
        <authorList>
            <person name="Conti Taguali S."/>
            <person name="Riolo M."/>
            <person name="La Spada F."/>
            <person name="Cacciola S.O."/>
            <person name="Dionisio G."/>
        </authorList>
    </citation>
    <scope>NUCLEOTIDE SEQUENCE [LARGE SCALE GENOMIC DNA]</scope>
    <source>
        <strain evidence="3 4">VK10A</strain>
    </source>
</reference>
<keyword evidence="2" id="KW-0732">Signal</keyword>
<comment type="caution">
    <text evidence="3">The sequence shown here is derived from an EMBL/GenBank/DDBJ whole genome shotgun (WGS) entry which is preliminary data.</text>
</comment>
<feature type="compositionally biased region" description="Basic and acidic residues" evidence="1">
    <location>
        <begin position="46"/>
        <end position="65"/>
    </location>
</feature>
<dbReference type="Proteomes" id="UP001632037">
    <property type="component" value="Unassembled WGS sequence"/>
</dbReference>
<evidence type="ECO:0008006" key="5">
    <source>
        <dbReference type="Google" id="ProtNLM"/>
    </source>
</evidence>
<accession>A0ABD3F5G5</accession>
<keyword evidence="4" id="KW-1185">Reference proteome</keyword>
<evidence type="ECO:0000313" key="3">
    <source>
        <dbReference type="EMBL" id="KAL3661606.1"/>
    </source>
</evidence>
<feature type="region of interest" description="Disordered" evidence="1">
    <location>
        <begin position="29"/>
        <end position="65"/>
    </location>
</feature>
<dbReference type="EMBL" id="JBIMZQ010000035">
    <property type="protein sequence ID" value="KAL3661606.1"/>
    <property type="molecule type" value="Genomic_DNA"/>
</dbReference>
<evidence type="ECO:0000256" key="2">
    <source>
        <dbReference type="SAM" id="SignalP"/>
    </source>
</evidence>
<dbReference type="AlphaFoldDB" id="A0ABD3F5G5"/>
<evidence type="ECO:0000313" key="4">
    <source>
        <dbReference type="Proteomes" id="UP001632037"/>
    </source>
</evidence>
<sequence>MRLLLHVLVIVCTLVAVIDGLPTNDQVNPSFPVDVSSPDAASSVRGRPDKTNDKHLRSGEEDEERGLLTKAKLELWLKLGYSPSKAYKKLHLPRNIDDAYNLKNWKQMKEFYTMWLNKMAARKAPTIS</sequence>
<gene>
    <name evidence="3" type="ORF">V7S43_013365</name>
</gene>
<protein>
    <recommendedName>
        <fullName evidence="5">RxLR effector protein</fullName>
    </recommendedName>
</protein>
<name>A0ABD3F5G5_9STRA</name>
<feature type="signal peptide" evidence="2">
    <location>
        <begin position="1"/>
        <end position="20"/>
    </location>
</feature>
<evidence type="ECO:0000256" key="1">
    <source>
        <dbReference type="SAM" id="MobiDB-lite"/>
    </source>
</evidence>
<organism evidence="3 4">
    <name type="scientific">Phytophthora oleae</name>
    <dbReference type="NCBI Taxonomy" id="2107226"/>
    <lineage>
        <taxon>Eukaryota</taxon>
        <taxon>Sar</taxon>
        <taxon>Stramenopiles</taxon>
        <taxon>Oomycota</taxon>
        <taxon>Peronosporomycetes</taxon>
        <taxon>Peronosporales</taxon>
        <taxon>Peronosporaceae</taxon>
        <taxon>Phytophthora</taxon>
    </lineage>
</organism>